<protein>
    <submittedName>
        <fullName evidence="2">Uncharacterized protein</fullName>
    </submittedName>
</protein>
<keyword evidence="1" id="KW-0175">Coiled coil</keyword>
<sequence>MAHQVKGMGIMSEEDLAFMNLEIACVDLREALEKLEANFKELKEWVRDNGSKDYQIPL</sequence>
<evidence type="ECO:0000313" key="2">
    <source>
        <dbReference type="EMBL" id="QJA91734.1"/>
    </source>
</evidence>
<organism evidence="2">
    <name type="scientific">viral metagenome</name>
    <dbReference type="NCBI Taxonomy" id="1070528"/>
    <lineage>
        <taxon>unclassified sequences</taxon>
        <taxon>metagenomes</taxon>
        <taxon>organismal metagenomes</taxon>
    </lineage>
</organism>
<evidence type="ECO:0000256" key="1">
    <source>
        <dbReference type="SAM" id="Coils"/>
    </source>
</evidence>
<dbReference type="AlphaFoldDB" id="A0A6M3LED7"/>
<reference evidence="2" key="1">
    <citation type="submission" date="2020-03" db="EMBL/GenBank/DDBJ databases">
        <title>The deep terrestrial virosphere.</title>
        <authorList>
            <person name="Holmfeldt K."/>
            <person name="Nilsson E."/>
            <person name="Simone D."/>
            <person name="Lopez-Fernandez M."/>
            <person name="Wu X."/>
            <person name="de Brujin I."/>
            <person name="Lundin D."/>
            <person name="Andersson A."/>
            <person name="Bertilsson S."/>
            <person name="Dopson M."/>
        </authorList>
    </citation>
    <scope>NUCLEOTIDE SEQUENCE</scope>
    <source>
        <strain evidence="2">MM415B03263</strain>
    </source>
</reference>
<gene>
    <name evidence="2" type="ORF">MM415B03263_0003</name>
</gene>
<name>A0A6M3LED7_9ZZZZ</name>
<dbReference type="EMBL" id="MT143010">
    <property type="protein sequence ID" value="QJA91734.1"/>
    <property type="molecule type" value="Genomic_DNA"/>
</dbReference>
<accession>A0A6M3LED7</accession>
<feature type="coiled-coil region" evidence="1">
    <location>
        <begin position="18"/>
        <end position="45"/>
    </location>
</feature>
<proteinExistence type="predicted"/>